<dbReference type="EMBL" id="CP037421">
    <property type="protein sequence ID" value="QDT25797.1"/>
    <property type="molecule type" value="Genomic_DNA"/>
</dbReference>
<name>A0A517Q2E2_9PLAN</name>
<evidence type="ECO:0000256" key="1">
    <source>
        <dbReference type="PROSITE-ProRule" id="PRU00339"/>
    </source>
</evidence>
<gene>
    <name evidence="4" type="primary">yrrB_3</name>
    <name evidence="4" type="ORF">Enr10x_10940</name>
</gene>
<evidence type="ECO:0000256" key="3">
    <source>
        <dbReference type="SAM" id="SignalP"/>
    </source>
</evidence>
<evidence type="ECO:0000256" key="2">
    <source>
        <dbReference type="SAM" id="MobiDB-lite"/>
    </source>
</evidence>
<dbReference type="Pfam" id="PF14559">
    <property type="entry name" value="TPR_19"/>
    <property type="match status" value="2"/>
</dbReference>
<dbReference type="SMART" id="SM00028">
    <property type="entry name" value="TPR"/>
    <property type="match status" value="4"/>
</dbReference>
<dbReference type="Proteomes" id="UP000315647">
    <property type="component" value="Chromosome"/>
</dbReference>
<sequence precursor="true">MPVTRFTKQTWLAGIACALLICSGCSSMKNQVVKKNDQPPDTLEEKISVAKKKLKHPDKFYVTHGQLQEKMGDLDSARTSYQVALGENPKSIDAVLGLARLDQVAGRKIEAEKGFHKALEMAPEDSQVRASIGQFYAAEEKWDQAIPLLSKAVKTAPADKNIRYQLGIALASSGDYQAAMPHLIRAVGEAEAHYNIGYILKDRGELQASEQQFLQAVLLKPEFNEAQYWLDEIRREKENRLMLAGVTSGAGTKGTAKQAAYSKAKPSTKTVQNAVSQGMAPAGVPQSPRRISGPADSTQTAQPPANLTAEQLEQWRNQRQF</sequence>
<dbReference type="SUPFAM" id="SSF48452">
    <property type="entry name" value="TPR-like"/>
    <property type="match status" value="1"/>
</dbReference>
<reference evidence="4 5" key="1">
    <citation type="submission" date="2019-03" db="EMBL/GenBank/DDBJ databases">
        <title>Deep-cultivation of Planctomycetes and their phenomic and genomic characterization uncovers novel biology.</title>
        <authorList>
            <person name="Wiegand S."/>
            <person name="Jogler M."/>
            <person name="Boedeker C."/>
            <person name="Pinto D."/>
            <person name="Vollmers J."/>
            <person name="Rivas-Marin E."/>
            <person name="Kohn T."/>
            <person name="Peeters S.H."/>
            <person name="Heuer A."/>
            <person name="Rast P."/>
            <person name="Oberbeckmann S."/>
            <person name="Bunk B."/>
            <person name="Jeske O."/>
            <person name="Meyerdierks A."/>
            <person name="Storesund J.E."/>
            <person name="Kallscheuer N."/>
            <person name="Luecker S."/>
            <person name="Lage O.M."/>
            <person name="Pohl T."/>
            <person name="Merkel B.J."/>
            <person name="Hornburger P."/>
            <person name="Mueller R.-W."/>
            <person name="Bruemmer F."/>
            <person name="Labrenz M."/>
            <person name="Spormann A.M."/>
            <person name="Op den Camp H."/>
            <person name="Overmann J."/>
            <person name="Amann R."/>
            <person name="Jetten M.S.M."/>
            <person name="Mascher T."/>
            <person name="Medema M.H."/>
            <person name="Devos D.P."/>
            <person name="Kaster A.-K."/>
            <person name="Ovreas L."/>
            <person name="Rohde M."/>
            <person name="Galperin M.Y."/>
            <person name="Jogler C."/>
        </authorList>
    </citation>
    <scope>NUCLEOTIDE SEQUENCE [LARGE SCALE GENOMIC DNA]</scope>
    <source>
        <strain evidence="4 5">Enr10</strain>
    </source>
</reference>
<protein>
    <submittedName>
        <fullName evidence="4">TPR repeat-containing protein YrrB</fullName>
    </submittedName>
</protein>
<keyword evidence="3" id="KW-0732">Signal</keyword>
<dbReference type="InterPro" id="IPR052384">
    <property type="entry name" value="TMTC_O-mannosyltransferase"/>
</dbReference>
<dbReference type="RefSeq" id="WP_145448355.1">
    <property type="nucleotide sequence ID" value="NZ_CP037421.1"/>
</dbReference>
<feature type="compositionally biased region" description="Polar residues" evidence="2">
    <location>
        <begin position="295"/>
        <end position="321"/>
    </location>
</feature>
<organism evidence="4 5">
    <name type="scientific">Gimesia panareensis</name>
    <dbReference type="NCBI Taxonomy" id="2527978"/>
    <lineage>
        <taxon>Bacteria</taxon>
        <taxon>Pseudomonadati</taxon>
        <taxon>Planctomycetota</taxon>
        <taxon>Planctomycetia</taxon>
        <taxon>Planctomycetales</taxon>
        <taxon>Planctomycetaceae</taxon>
        <taxon>Gimesia</taxon>
    </lineage>
</organism>
<keyword evidence="1" id="KW-0802">TPR repeat</keyword>
<feature type="signal peptide" evidence="3">
    <location>
        <begin position="1"/>
        <end position="28"/>
    </location>
</feature>
<feature type="repeat" description="TPR" evidence="1">
    <location>
        <begin position="190"/>
        <end position="223"/>
    </location>
</feature>
<dbReference type="PANTHER" id="PTHR44216">
    <property type="entry name" value="PROTEIN O-MANNOSYL-TRANSFERASE TMTC2"/>
    <property type="match status" value="1"/>
</dbReference>
<dbReference type="Gene3D" id="1.25.40.10">
    <property type="entry name" value="Tetratricopeptide repeat domain"/>
    <property type="match status" value="1"/>
</dbReference>
<feature type="chain" id="PRO_5021918150" evidence="3">
    <location>
        <begin position="29"/>
        <end position="321"/>
    </location>
</feature>
<feature type="region of interest" description="Disordered" evidence="2">
    <location>
        <begin position="275"/>
        <end position="321"/>
    </location>
</feature>
<feature type="repeat" description="TPR" evidence="1">
    <location>
        <begin position="126"/>
        <end position="159"/>
    </location>
</feature>
<dbReference type="InterPro" id="IPR011990">
    <property type="entry name" value="TPR-like_helical_dom_sf"/>
</dbReference>
<evidence type="ECO:0000313" key="4">
    <source>
        <dbReference type="EMBL" id="QDT25797.1"/>
    </source>
</evidence>
<dbReference type="AlphaFoldDB" id="A0A517Q2E2"/>
<feature type="repeat" description="TPR" evidence="1">
    <location>
        <begin position="58"/>
        <end position="91"/>
    </location>
</feature>
<dbReference type="PANTHER" id="PTHR44216:SF3">
    <property type="entry name" value="PROTEIN O-MANNOSYL-TRANSFERASE TMTC2"/>
    <property type="match status" value="1"/>
</dbReference>
<keyword evidence="5" id="KW-1185">Reference proteome</keyword>
<evidence type="ECO:0000313" key="5">
    <source>
        <dbReference type="Proteomes" id="UP000315647"/>
    </source>
</evidence>
<dbReference type="Pfam" id="PF13181">
    <property type="entry name" value="TPR_8"/>
    <property type="match status" value="1"/>
</dbReference>
<accession>A0A517Q2E2</accession>
<proteinExistence type="predicted"/>
<dbReference type="PROSITE" id="PS50005">
    <property type="entry name" value="TPR"/>
    <property type="match status" value="3"/>
</dbReference>
<dbReference type="InterPro" id="IPR019734">
    <property type="entry name" value="TPR_rpt"/>
</dbReference>